<dbReference type="AlphaFoldDB" id="A0A1E5JPA4"/>
<reference evidence="1 2" key="1">
    <citation type="submission" date="2016-02" db="EMBL/GenBank/DDBJ databases">
        <title>Secondary metabolites in Legionella.</title>
        <authorList>
            <person name="Tobias N.J."/>
            <person name="Bode H.B."/>
        </authorList>
    </citation>
    <scope>NUCLEOTIDE SEQUENCE [LARGE SCALE GENOMIC DNA]</scope>
    <source>
        <strain evidence="1 2">DSM 19216</strain>
    </source>
</reference>
<accession>A0A1E5JPA4</accession>
<evidence type="ECO:0000313" key="1">
    <source>
        <dbReference type="EMBL" id="OEH46376.1"/>
    </source>
</evidence>
<dbReference type="InterPro" id="IPR024487">
    <property type="entry name" value="CBP_BcsR"/>
</dbReference>
<protein>
    <submittedName>
        <fullName evidence="1">Uncharacterized protein</fullName>
    </submittedName>
</protein>
<sequence>MKNQISDPHGLKSLGLQDDLLILSKIYSLTQLMYVDISKQEIIKEIIERWKILKEFSQIESKNK</sequence>
<dbReference type="EMBL" id="LSOG01000069">
    <property type="protein sequence ID" value="OEH46376.1"/>
    <property type="molecule type" value="Genomic_DNA"/>
</dbReference>
<dbReference type="RefSeq" id="WP_058518904.1">
    <property type="nucleotide sequence ID" value="NZ_CAAAIE010000001.1"/>
</dbReference>
<dbReference type="OrthoDB" id="5652586at2"/>
<dbReference type="Proteomes" id="UP000095229">
    <property type="component" value="Unassembled WGS sequence"/>
</dbReference>
<proteinExistence type="predicted"/>
<gene>
    <name evidence="1" type="ORF">lpari_02715</name>
</gene>
<keyword evidence="2" id="KW-1185">Reference proteome</keyword>
<dbReference type="NCBIfam" id="NF040717">
    <property type="entry name" value="BcsR_only"/>
    <property type="match status" value="1"/>
</dbReference>
<name>A0A1E5JPA4_9GAMM</name>
<comment type="caution">
    <text evidence="1">The sequence shown here is derived from an EMBL/GenBank/DDBJ whole genome shotgun (WGS) entry which is preliminary data.</text>
</comment>
<organism evidence="1 2">
    <name type="scientific">Legionella parisiensis</name>
    <dbReference type="NCBI Taxonomy" id="45071"/>
    <lineage>
        <taxon>Bacteria</taxon>
        <taxon>Pseudomonadati</taxon>
        <taxon>Pseudomonadota</taxon>
        <taxon>Gammaproteobacteria</taxon>
        <taxon>Legionellales</taxon>
        <taxon>Legionellaceae</taxon>
        <taxon>Legionella</taxon>
    </lineage>
</organism>
<evidence type="ECO:0000313" key="2">
    <source>
        <dbReference type="Proteomes" id="UP000095229"/>
    </source>
</evidence>
<dbReference type="STRING" id="45071.Lpar_3327"/>
<dbReference type="PATRIC" id="fig|45071.6.peg.3589"/>